<evidence type="ECO:0000256" key="1">
    <source>
        <dbReference type="ARBA" id="ARBA00022603"/>
    </source>
</evidence>
<dbReference type="EnsemblPlants" id="MELO3C028894.2.1">
    <property type="protein sequence ID" value="MELO3C028894.2.1"/>
    <property type="gene ID" value="MELO3C028894.2"/>
</dbReference>
<dbReference type="GO" id="GO:0046872">
    <property type="term" value="F:metal ion binding"/>
    <property type="evidence" value="ECO:0007669"/>
    <property type="project" value="UniProtKB-KW"/>
</dbReference>
<dbReference type="Pfam" id="PF02574">
    <property type="entry name" value="S-methyl_trans"/>
    <property type="match status" value="1"/>
</dbReference>
<dbReference type="PANTHER" id="PTHR46015:SF7">
    <property type="entry name" value="HOMOCYSTEINE S-METHYLTRANSFERASE 1"/>
    <property type="match status" value="1"/>
</dbReference>
<proteinExistence type="predicted"/>
<dbReference type="Gramene" id="MELO3C028894.2.1">
    <property type="protein sequence ID" value="MELO3C028894.2.1"/>
    <property type="gene ID" value="MELO3C028894.2"/>
</dbReference>
<name>A0A9I9E553_CUCME</name>
<accession>A0A9I9E553</accession>
<evidence type="ECO:0000313" key="6">
    <source>
        <dbReference type="EnsemblPlants" id="MELO3C028894.2.1"/>
    </source>
</evidence>
<dbReference type="GO" id="GO:0033528">
    <property type="term" value="P:S-methylmethionine cycle"/>
    <property type="evidence" value="ECO:0007669"/>
    <property type="project" value="TreeGrafter"/>
</dbReference>
<keyword evidence="4" id="KW-0862">Zinc</keyword>
<dbReference type="GO" id="GO:0008898">
    <property type="term" value="F:S-adenosylmethionine-homocysteine S-methyltransferase activity"/>
    <property type="evidence" value="ECO:0007669"/>
    <property type="project" value="TreeGrafter"/>
</dbReference>
<protein>
    <recommendedName>
        <fullName evidence="5">Hcy-binding domain-containing protein</fullName>
    </recommendedName>
</protein>
<feature type="domain" description="Hcy-binding" evidence="5">
    <location>
        <begin position="81"/>
        <end position="180"/>
    </location>
</feature>
<dbReference type="InterPro" id="IPR036589">
    <property type="entry name" value="HCY_dom_sf"/>
</dbReference>
<dbReference type="InterPro" id="IPR003726">
    <property type="entry name" value="HCY_dom"/>
</dbReference>
<evidence type="ECO:0000256" key="4">
    <source>
        <dbReference type="ARBA" id="ARBA00022833"/>
    </source>
</evidence>
<dbReference type="InterPro" id="IPR051486">
    <property type="entry name" value="Hcy_S-methyltransferase"/>
</dbReference>
<evidence type="ECO:0000259" key="5">
    <source>
        <dbReference type="Pfam" id="PF02574"/>
    </source>
</evidence>
<keyword evidence="2" id="KW-0808">Transferase</keyword>
<evidence type="ECO:0000256" key="2">
    <source>
        <dbReference type="ARBA" id="ARBA00022679"/>
    </source>
</evidence>
<dbReference type="Gene3D" id="3.20.20.330">
    <property type="entry name" value="Homocysteine-binding-like domain"/>
    <property type="match status" value="1"/>
</dbReference>
<dbReference type="PANTHER" id="PTHR46015">
    <property type="entry name" value="ZGC:172121"/>
    <property type="match status" value="1"/>
</dbReference>
<dbReference type="SUPFAM" id="SSF82282">
    <property type="entry name" value="Homocysteine S-methyltransferase"/>
    <property type="match status" value="1"/>
</dbReference>
<reference evidence="6" key="1">
    <citation type="submission" date="2023-03" db="UniProtKB">
        <authorList>
            <consortium name="EnsemblPlants"/>
        </authorList>
    </citation>
    <scope>IDENTIFICATION</scope>
</reference>
<dbReference type="GO" id="GO:0009086">
    <property type="term" value="P:methionine biosynthetic process"/>
    <property type="evidence" value="ECO:0007669"/>
    <property type="project" value="TreeGrafter"/>
</dbReference>
<organism evidence="6">
    <name type="scientific">Cucumis melo</name>
    <name type="common">Muskmelon</name>
    <dbReference type="NCBI Taxonomy" id="3656"/>
    <lineage>
        <taxon>Eukaryota</taxon>
        <taxon>Viridiplantae</taxon>
        <taxon>Streptophyta</taxon>
        <taxon>Embryophyta</taxon>
        <taxon>Tracheophyta</taxon>
        <taxon>Spermatophyta</taxon>
        <taxon>Magnoliopsida</taxon>
        <taxon>eudicotyledons</taxon>
        <taxon>Gunneridae</taxon>
        <taxon>Pentapetalae</taxon>
        <taxon>rosids</taxon>
        <taxon>fabids</taxon>
        <taxon>Cucurbitales</taxon>
        <taxon>Cucurbitaceae</taxon>
        <taxon>Benincaseae</taxon>
        <taxon>Cucumis</taxon>
    </lineage>
</organism>
<dbReference type="GO" id="GO:0032259">
    <property type="term" value="P:methylation"/>
    <property type="evidence" value="ECO:0007669"/>
    <property type="project" value="UniProtKB-KW"/>
</dbReference>
<evidence type="ECO:0000256" key="3">
    <source>
        <dbReference type="ARBA" id="ARBA00022723"/>
    </source>
</evidence>
<sequence>MIAFIGRSSQLTQDSDRNNTVHLREGVENILWSLEGSGSIEANGRCSFSGHVEKFSRLVRELCHTVKPDDCYWSIGLEDQILEAGADILVTSSYQVVDLMYRKQTNVNKSVQATIPGFILKGFFGEEGELLLEKSVKLAIEARDSFWDSVKCIPGHNYNRALVAASIGSYGAYLADGSEYRLALLLVILILAHELEVVEDAECKFI</sequence>
<dbReference type="AlphaFoldDB" id="A0A9I9E553"/>
<keyword evidence="1" id="KW-0489">Methyltransferase</keyword>
<keyword evidence="3" id="KW-0479">Metal-binding</keyword>